<feature type="domain" description="Mycothiol-dependent maleylpyruvate isomerase metal-binding" evidence="2">
    <location>
        <begin position="11"/>
        <end position="150"/>
    </location>
</feature>
<dbReference type="Pfam" id="PF08608">
    <property type="entry name" value="Wyosine_form"/>
    <property type="match status" value="1"/>
</dbReference>
<dbReference type="InterPro" id="IPR017518">
    <property type="entry name" value="CHP03084"/>
</dbReference>
<dbReference type="NCBIfam" id="TIGR03084">
    <property type="entry name" value="TIGR03084 family metal-binding protein"/>
    <property type="match status" value="1"/>
</dbReference>
<evidence type="ECO:0000313" key="3">
    <source>
        <dbReference type="EMBL" id="TQF02146.1"/>
    </source>
</evidence>
<dbReference type="EMBL" id="VIGB01000003">
    <property type="protein sequence ID" value="TQF02146.1"/>
    <property type="molecule type" value="Genomic_DNA"/>
</dbReference>
<organism evidence="3 4">
    <name type="scientific">Kitasatospora acidiphila</name>
    <dbReference type="NCBI Taxonomy" id="2567942"/>
    <lineage>
        <taxon>Bacteria</taxon>
        <taxon>Bacillati</taxon>
        <taxon>Actinomycetota</taxon>
        <taxon>Actinomycetes</taxon>
        <taxon>Kitasatosporales</taxon>
        <taxon>Streptomycetaceae</taxon>
        <taxon>Kitasatospora</taxon>
    </lineage>
</organism>
<dbReference type="NCBIfam" id="TIGR03083">
    <property type="entry name" value="maleylpyruvate isomerase family mycothiol-dependent enzyme"/>
    <property type="match status" value="1"/>
</dbReference>
<proteinExistence type="predicted"/>
<evidence type="ECO:0000313" key="4">
    <source>
        <dbReference type="Proteomes" id="UP000319103"/>
    </source>
</evidence>
<dbReference type="InterPro" id="IPR013917">
    <property type="entry name" value="tRNA_wybutosine-synth"/>
</dbReference>
<dbReference type="InterPro" id="IPR017517">
    <property type="entry name" value="Maleyloyr_isom"/>
</dbReference>
<dbReference type="Pfam" id="PF11716">
    <property type="entry name" value="MDMPI_N"/>
    <property type="match status" value="1"/>
</dbReference>
<gene>
    <name evidence="3" type="ORF">E6W39_07485</name>
</gene>
<dbReference type="InterPro" id="IPR024344">
    <property type="entry name" value="MDMPI_metal-binding"/>
</dbReference>
<evidence type="ECO:0000259" key="2">
    <source>
        <dbReference type="Pfam" id="PF11716"/>
    </source>
</evidence>
<evidence type="ECO:0000259" key="1">
    <source>
        <dbReference type="Pfam" id="PF08608"/>
    </source>
</evidence>
<sequence length="265" mass="28185">MGEAAAILADLRDEGAELDSLVAGLDATGWRTATPSPGWTIAHQVAHLAWTDEWTLRAVHDPDVFHPAAAELLSGADEFETLVDEGAAAGAALAPDRLLAWWRDGREQVLTGLAEVPEGVKLPWFGPPMKAASMATARIMETWAHAEDVADALGVKRTPTARLRNIAHLGVRTMGFAFSAHGLAVPARPVRVELTGPAGELWTWGPEDAADRITGPALDFCLLVTQRRHRDDLALEATGVVATAWLPIAQAFAGPPGEGRAPREA</sequence>
<keyword evidence="4" id="KW-1185">Reference proteome</keyword>
<feature type="domain" description="tRNA wybutosine-synthesis" evidence="1">
    <location>
        <begin position="186"/>
        <end position="235"/>
    </location>
</feature>
<dbReference type="Proteomes" id="UP000319103">
    <property type="component" value="Unassembled WGS sequence"/>
</dbReference>
<dbReference type="SUPFAM" id="SSF109854">
    <property type="entry name" value="DinB/YfiT-like putative metalloenzymes"/>
    <property type="match status" value="1"/>
</dbReference>
<dbReference type="AlphaFoldDB" id="A0A540VZE2"/>
<protein>
    <submittedName>
        <fullName evidence="3">TIGR03084 family protein</fullName>
    </submittedName>
</protein>
<dbReference type="InterPro" id="IPR034660">
    <property type="entry name" value="DinB/YfiT-like"/>
</dbReference>
<dbReference type="GO" id="GO:0046872">
    <property type="term" value="F:metal ion binding"/>
    <property type="evidence" value="ECO:0007669"/>
    <property type="project" value="InterPro"/>
</dbReference>
<reference evidence="3 4" key="1">
    <citation type="submission" date="2019-06" db="EMBL/GenBank/DDBJ databases">
        <title>Description of Kitasatospora acidophila sp. nov. isolated from pine grove soil, and reclassification of Streptomyces novaecaesareae to Kitasatospora novaeceasareae comb. nov.</title>
        <authorList>
            <person name="Kim M.J."/>
        </authorList>
    </citation>
    <scope>NUCLEOTIDE SEQUENCE [LARGE SCALE GENOMIC DNA]</scope>
    <source>
        <strain evidence="3 4">MMS16-CNU292</strain>
    </source>
</reference>
<accession>A0A540VZE2</accession>
<comment type="caution">
    <text evidence="3">The sequence shown here is derived from an EMBL/GenBank/DDBJ whole genome shotgun (WGS) entry which is preliminary data.</text>
</comment>
<dbReference type="RefSeq" id="WP_141632849.1">
    <property type="nucleotide sequence ID" value="NZ_VIGB01000003.1"/>
</dbReference>
<name>A0A540VZE2_9ACTN</name>
<dbReference type="Gene3D" id="1.20.120.450">
    <property type="entry name" value="dinb family like domain"/>
    <property type="match status" value="1"/>
</dbReference>
<dbReference type="OrthoDB" id="113180at2"/>